<gene>
    <name evidence="4" type="ORF">BWQ96_01837</name>
</gene>
<comment type="caution">
    <text evidence="4">The sequence shown here is derived from an EMBL/GenBank/DDBJ whole genome shotgun (WGS) entry which is preliminary data.</text>
</comment>
<dbReference type="OrthoDB" id="10248838at2759"/>
<dbReference type="InterPro" id="IPR008584">
    <property type="entry name" value="CXXC_Zn-binding_euk"/>
</dbReference>
<reference evidence="4 5" key="1">
    <citation type="journal article" date="2018" name="Mol. Biol. Evol.">
        <title>Analysis of the draft genome of the red seaweed Gracilariopsis chorda provides insights into genome size evolution in Rhodophyta.</title>
        <authorList>
            <person name="Lee J."/>
            <person name="Yang E.C."/>
            <person name="Graf L."/>
            <person name="Yang J.H."/>
            <person name="Qiu H."/>
            <person name="Zel Zion U."/>
            <person name="Chan C.X."/>
            <person name="Stephens T.G."/>
            <person name="Weber A.P.M."/>
            <person name="Boo G.H."/>
            <person name="Boo S.M."/>
            <person name="Kim K.M."/>
            <person name="Shin Y."/>
            <person name="Jung M."/>
            <person name="Lee S.J."/>
            <person name="Yim H.S."/>
            <person name="Lee J.H."/>
            <person name="Bhattacharya D."/>
            <person name="Yoon H.S."/>
        </authorList>
    </citation>
    <scope>NUCLEOTIDE SEQUENCE [LARGE SCALE GENOMIC DNA]</scope>
    <source>
        <strain evidence="4 5">SKKU-2015</strain>
        <tissue evidence="4">Whole body</tissue>
    </source>
</reference>
<evidence type="ECO:0000256" key="1">
    <source>
        <dbReference type="ARBA" id="ARBA00007818"/>
    </source>
</evidence>
<dbReference type="Proteomes" id="UP000247409">
    <property type="component" value="Unassembled WGS sequence"/>
</dbReference>
<dbReference type="EMBL" id="NBIV01000014">
    <property type="protein sequence ID" value="PXF48377.1"/>
    <property type="molecule type" value="Genomic_DNA"/>
</dbReference>
<keyword evidence="5" id="KW-1185">Reference proteome</keyword>
<dbReference type="Pfam" id="PF05907">
    <property type="entry name" value="CXXC_Zn-b_euk"/>
    <property type="match status" value="1"/>
</dbReference>
<dbReference type="GO" id="GO:0008270">
    <property type="term" value="F:zinc ion binding"/>
    <property type="evidence" value="ECO:0007669"/>
    <property type="project" value="TreeGrafter"/>
</dbReference>
<evidence type="ECO:0000313" key="5">
    <source>
        <dbReference type="Proteomes" id="UP000247409"/>
    </source>
</evidence>
<keyword evidence="3" id="KW-0862">Zinc</keyword>
<comment type="similarity">
    <text evidence="1">Belongs to the UPF0587 family.</text>
</comment>
<dbReference type="SUPFAM" id="SSF141678">
    <property type="entry name" value="MAL13P1.257-like"/>
    <property type="match status" value="1"/>
</dbReference>
<dbReference type="AlphaFoldDB" id="A0A2V3J308"/>
<sequence>MPKFSLQVSAQLTNVTSIKPPDEYPWHLVLQCTSCGEKTSKPVVVSTSDEVEGIRKGVVSLKLTCKLCGRVNDVKLLQQGAYTEEASPDWAEILSLECRGLQPLEWIVADDVPMEITSLNGPLEDGIIEDGEFYGFDEKLGEEANVTELTSKFEKV</sequence>
<evidence type="ECO:0000313" key="4">
    <source>
        <dbReference type="EMBL" id="PXF48377.1"/>
    </source>
</evidence>
<evidence type="ECO:0000256" key="2">
    <source>
        <dbReference type="ARBA" id="ARBA00022723"/>
    </source>
</evidence>
<dbReference type="PANTHER" id="PTHR12857:SF0">
    <property type="entry name" value="CXXC MOTIF CONTAINING ZINC BINDING PROTEIN"/>
    <property type="match status" value="1"/>
</dbReference>
<dbReference type="PANTHER" id="PTHR12857">
    <property type="entry name" value="CXXC MOTIF CONTAINING ZINC BINDING PROTEIN"/>
    <property type="match status" value="1"/>
</dbReference>
<name>A0A2V3J308_9FLOR</name>
<accession>A0A2V3J308</accession>
<keyword evidence="2" id="KW-0479">Metal-binding</keyword>
<organism evidence="4 5">
    <name type="scientific">Gracilariopsis chorda</name>
    <dbReference type="NCBI Taxonomy" id="448386"/>
    <lineage>
        <taxon>Eukaryota</taxon>
        <taxon>Rhodophyta</taxon>
        <taxon>Florideophyceae</taxon>
        <taxon>Rhodymeniophycidae</taxon>
        <taxon>Gracilariales</taxon>
        <taxon>Gracilariaceae</taxon>
        <taxon>Gracilariopsis</taxon>
    </lineage>
</organism>
<protein>
    <submittedName>
        <fullName evidence="4">Uncharacterized protein</fullName>
    </submittedName>
</protein>
<evidence type="ECO:0000256" key="3">
    <source>
        <dbReference type="ARBA" id="ARBA00022833"/>
    </source>
</evidence>
<proteinExistence type="inferred from homology"/>